<evidence type="ECO:0000313" key="4">
    <source>
        <dbReference type="Proteomes" id="UP001262410"/>
    </source>
</evidence>
<dbReference type="PANTHER" id="PTHR33755:SF6">
    <property type="entry name" value="PLASMID STABILIZATION SYSTEM PROTEIN"/>
    <property type="match status" value="1"/>
</dbReference>
<dbReference type="Proteomes" id="UP001262410">
    <property type="component" value="Unassembled WGS sequence"/>
</dbReference>
<dbReference type="RefSeq" id="WP_309793613.1">
    <property type="nucleotide sequence ID" value="NZ_JAVDPW010000003.1"/>
</dbReference>
<organism evidence="3 4">
    <name type="scientific">Inquilinus ginsengisoli</name>
    <dbReference type="NCBI Taxonomy" id="363840"/>
    <lineage>
        <taxon>Bacteria</taxon>
        <taxon>Pseudomonadati</taxon>
        <taxon>Pseudomonadota</taxon>
        <taxon>Alphaproteobacteria</taxon>
        <taxon>Rhodospirillales</taxon>
        <taxon>Rhodospirillaceae</taxon>
        <taxon>Inquilinus</taxon>
    </lineage>
</organism>
<reference evidence="3 4" key="1">
    <citation type="submission" date="2023-07" db="EMBL/GenBank/DDBJ databases">
        <title>Sorghum-associated microbial communities from plants grown in Nebraska, USA.</title>
        <authorList>
            <person name="Schachtman D."/>
        </authorList>
    </citation>
    <scope>NUCLEOTIDE SEQUENCE [LARGE SCALE GENOMIC DNA]</scope>
    <source>
        <strain evidence="3 4">584</strain>
    </source>
</reference>
<comment type="similarity">
    <text evidence="1">Belongs to the RelE toxin family.</text>
</comment>
<dbReference type="Pfam" id="PF05016">
    <property type="entry name" value="ParE_toxin"/>
    <property type="match status" value="1"/>
</dbReference>
<keyword evidence="4" id="KW-1185">Reference proteome</keyword>
<keyword evidence="2" id="KW-1277">Toxin-antitoxin system</keyword>
<dbReference type="InterPro" id="IPR007712">
    <property type="entry name" value="RelE/ParE_toxin"/>
</dbReference>
<dbReference type="InterPro" id="IPR051803">
    <property type="entry name" value="TA_system_RelE-like_toxin"/>
</dbReference>
<gene>
    <name evidence="3" type="ORF">E9232_001866</name>
</gene>
<dbReference type="EMBL" id="JAVDPW010000003">
    <property type="protein sequence ID" value="MDR6289351.1"/>
    <property type="molecule type" value="Genomic_DNA"/>
</dbReference>
<proteinExistence type="inferred from homology"/>
<evidence type="ECO:0000313" key="3">
    <source>
        <dbReference type="EMBL" id="MDR6289351.1"/>
    </source>
</evidence>
<name>A0ABU1JL64_9PROT</name>
<evidence type="ECO:0000256" key="2">
    <source>
        <dbReference type="ARBA" id="ARBA00022649"/>
    </source>
</evidence>
<dbReference type="Gene3D" id="3.30.2310.20">
    <property type="entry name" value="RelE-like"/>
    <property type="match status" value="1"/>
</dbReference>
<protein>
    <submittedName>
        <fullName evidence="3">Addiction module RelE/StbE family toxin</fullName>
    </submittedName>
</protein>
<comment type="caution">
    <text evidence="3">The sequence shown here is derived from an EMBL/GenBank/DDBJ whole genome shotgun (WGS) entry which is preliminary data.</text>
</comment>
<dbReference type="PANTHER" id="PTHR33755">
    <property type="entry name" value="TOXIN PARE1-RELATED"/>
    <property type="match status" value="1"/>
</dbReference>
<dbReference type="InterPro" id="IPR035093">
    <property type="entry name" value="RelE/ParE_toxin_dom_sf"/>
</dbReference>
<dbReference type="NCBIfam" id="TIGR02385">
    <property type="entry name" value="RelE_StbE"/>
    <property type="match status" value="1"/>
</dbReference>
<accession>A0ABU1JL64</accession>
<evidence type="ECO:0000256" key="1">
    <source>
        <dbReference type="ARBA" id="ARBA00006226"/>
    </source>
</evidence>
<sequence length="90" mass="10401">MKLQWTRAARADRRSIYEYIEADNPRAAIDLDGRFDDIATRLIDLPHLGRPGRVQGTRELVAHRNYVLVYEIAGDAVRILHVLHAARKWP</sequence>